<proteinExistence type="predicted"/>
<keyword evidence="1" id="KW-1133">Transmembrane helix</keyword>
<dbReference type="EMBL" id="JANAVB010023996">
    <property type="protein sequence ID" value="KAJ6822723.1"/>
    <property type="molecule type" value="Genomic_DNA"/>
</dbReference>
<keyword evidence="1" id="KW-0812">Transmembrane</keyword>
<dbReference type="AlphaFoldDB" id="A0AAX6G2R6"/>
<reference evidence="2" key="2">
    <citation type="submission" date="2023-04" db="EMBL/GenBank/DDBJ databases">
        <authorList>
            <person name="Bruccoleri R.E."/>
            <person name="Oakeley E.J."/>
            <person name="Faust A.-M."/>
            <person name="Dessus-Babus S."/>
            <person name="Altorfer M."/>
            <person name="Burckhardt D."/>
            <person name="Oertli M."/>
            <person name="Naumann U."/>
            <person name="Petersen F."/>
            <person name="Wong J."/>
        </authorList>
    </citation>
    <scope>NUCLEOTIDE SEQUENCE</scope>
    <source>
        <strain evidence="2">GSM-AAB239-AS_SAM_17_03QT</strain>
        <tissue evidence="2">Leaf</tissue>
    </source>
</reference>
<gene>
    <name evidence="2" type="ORF">M6B38_387680</name>
</gene>
<accession>A0AAX6G2R6</accession>
<organism evidence="2 3">
    <name type="scientific">Iris pallida</name>
    <name type="common">Sweet iris</name>
    <dbReference type="NCBI Taxonomy" id="29817"/>
    <lineage>
        <taxon>Eukaryota</taxon>
        <taxon>Viridiplantae</taxon>
        <taxon>Streptophyta</taxon>
        <taxon>Embryophyta</taxon>
        <taxon>Tracheophyta</taxon>
        <taxon>Spermatophyta</taxon>
        <taxon>Magnoliopsida</taxon>
        <taxon>Liliopsida</taxon>
        <taxon>Asparagales</taxon>
        <taxon>Iridaceae</taxon>
        <taxon>Iridoideae</taxon>
        <taxon>Irideae</taxon>
        <taxon>Iris</taxon>
    </lineage>
</organism>
<feature type="transmembrane region" description="Helical" evidence="1">
    <location>
        <begin position="42"/>
        <end position="59"/>
    </location>
</feature>
<evidence type="ECO:0000313" key="3">
    <source>
        <dbReference type="Proteomes" id="UP001140949"/>
    </source>
</evidence>
<dbReference type="Proteomes" id="UP001140949">
    <property type="component" value="Unassembled WGS sequence"/>
</dbReference>
<comment type="caution">
    <text evidence="2">The sequence shown here is derived from an EMBL/GenBank/DDBJ whole genome shotgun (WGS) entry which is preliminary data.</text>
</comment>
<keyword evidence="3" id="KW-1185">Reference proteome</keyword>
<sequence>MVLVMWVGLVARHGGAGGGLVMQVRMMVVVKMMTAMVAEMRFCCRVWWLVTVMVAAGAWDGRGDDGSGSNGRADIGKAEGLMGTYDWW</sequence>
<name>A0AAX6G2R6_IRIPA</name>
<feature type="transmembrane region" description="Helical" evidence="1">
    <location>
        <begin position="6"/>
        <end position="30"/>
    </location>
</feature>
<reference evidence="2" key="1">
    <citation type="journal article" date="2023" name="GigaByte">
        <title>Genome assembly of the bearded iris, Iris pallida Lam.</title>
        <authorList>
            <person name="Bruccoleri R.E."/>
            <person name="Oakeley E.J."/>
            <person name="Faust A.M.E."/>
            <person name="Altorfer M."/>
            <person name="Dessus-Babus S."/>
            <person name="Burckhardt D."/>
            <person name="Oertli M."/>
            <person name="Naumann U."/>
            <person name="Petersen F."/>
            <person name="Wong J."/>
        </authorList>
    </citation>
    <scope>NUCLEOTIDE SEQUENCE</scope>
    <source>
        <strain evidence="2">GSM-AAB239-AS_SAM_17_03QT</strain>
    </source>
</reference>
<evidence type="ECO:0000313" key="2">
    <source>
        <dbReference type="EMBL" id="KAJ6822723.1"/>
    </source>
</evidence>
<evidence type="ECO:0000256" key="1">
    <source>
        <dbReference type="SAM" id="Phobius"/>
    </source>
</evidence>
<keyword evidence="1" id="KW-0472">Membrane</keyword>
<protein>
    <submittedName>
        <fullName evidence="2">Extensin</fullName>
    </submittedName>
</protein>